<keyword evidence="2" id="KW-1185">Reference proteome</keyword>
<sequence>MTLQAQYWVHEPGQAPVEKVVELATGDDVTAFVTTLAEEVVSDAILTHTARPRVDTAIPDDGAPSGYLTMPDHSVIAGIHGARGALSYRGDDGHGSEPVHLYSRGDGPERPVLYETDEFPPHCEIAVETVADALVEFLDTGKRPLNVAWQSAADPAAG</sequence>
<dbReference type="InterPro" id="IPR025680">
    <property type="entry name" value="DddI"/>
</dbReference>
<dbReference type="EMBL" id="AUBJ02000001">
    <property type="protein sequence ID" value="MCP2331326.1"/>
    <property type="molecule type" value="Genomic_DNA"/>
</dbReference>
<gene>
    <name evidence="1" type="ORF">G443_001596</name>
</gene>
<dbReference type="RefSeq" id="WP_016698851.1">
    <property type="nucleotide sequence ID" value="NZ_AUBJ02000001.1"/>
</dbReference>
<accession>A0ABT1JFR5</accession>
<organism evidence="1 2">
    <name type="scientific">Actinoalloteichus caeruleus DSM 43889</name>
    <dbReference type="NCBI Taxonomy" id="1120930"/>
    <lineage>
        <taxon>Bacteria</taxon>
        <taxon>Bacillati</taxon>
        <taxon>Actinomycetota</taxon>
        <taxon>Actinomycetes</taxon>
        <taxon>Pseudonocardiales</taxon>
        <taxon>Pseudonocardiaceae</taxon>
        <taxon>Actinoalloteichus</taxon>
        <taxon>Actinoalloteichus cyanogriseus</taxon>
    </lineage>
</organism>
<evidence type="ECO:0000313" key="2">
    <source>
        <dbReference type="Proteomes" id="UP000791080"/>
    </source>
</evidence>
<name>A0ABT1JFR5_ACTCY</name>
<comment type="caution">
    <text evidence="1">The sequence shown here is derived from an EMBL/GenBank/DDBJ whole genome shotgun (WGS) entry which is preliminary data.</text>
</comment>
<proteinExistence type="predicted"/>
<evidence type="ECO:0000313" key="1">
    <source>
        <dbReference type="EMBL" id="MCP2331326.1"/>
    </source>
</evidence>
<dbReference type="Pfam" id="PF14430">
    <property type="entry name" value="Imm1"/>
    <property type="match status" value="1"/>
</dbReference>
<protein>
    <submittedName>
        <fullName evidence="1">Immunity protein Imm1</fullName>
    </submittedName>
</protein>
<reference evidence="1 2" key="1">
    <citation type="submission" date="2022-06" db="EMBL/GenBank/DDBJ databases">
        <title>Genomic Encyclopedia of Type Strains, Phase I: the one thousand microbial genomes (KMG-I) project.</title>
        <authorList>
            <person name="Kyrpides N."/>
        </authorList>
    </citation>
    <scope>NUCLEOTIDE SEQUENCE [LARGE SCALE GENOMIC DNA]</scope>
    <source>
        <strain evidence="1 2">DSM 43889</strain>
    </source>
</reference>
<dbReference type="Proteomes" id="UP000791080">
    <property type="component" value="Unassembled WGS sequence"/>
</dbReference>